<dbReference type="Pfam" id="PF04339">
    <property type="entry name" value="FemAB_like"/>
    <property type="match status" value="1"/>
</dbReference>
<feature type="domain" description="Smr" evidence="11">
    <location>
        <begin position="1005"/>
        <end position="1116"/>
    </location>
</feature>
<keyword evidence="6 9" id="KW-0804">Transcription</keyword>
<dbReference type="FunFam" id="2.30.30.1040:FF:000001">
    <property type="entry name" value="Auxin response factor"/>
    <property type="match status" value="1"/>
</dbReference>
<comment type="subunit">
    <text evidence="9">Homodimers and heterodimers.</text>
</comment>
<dbReference type="InterPro" id="IPR010525">
    <property type="entry name" value="ARF_dom"/>
</dbReference>
<feature type="compositionally biased region" description="Basic and acidic residues" evidence="10">
    <location>
        <begin position="571"/>
        <end position="588"/>
    </location>
</feature>
<reference evidence="15" key="1">
    <citation type="journal article" date="2005" name="Nature">
        <title>The map-based sequence of the rice genome.</title>
        <authorList>
            <consortium name="International rice genome sequencing project (IRGSP)"/>
            <person name="Matsumoto T."/>
            <person name="Wu J."/>
            <person name="Kanamori H."/>
            <person name="Katayose Y."/>
            <person name="Fujisawa M."/>
            <person name="Namiki N."/>
            <person name="Mizuno H."/>
            <person name="Yamamoto K."/>
            <person name="Antonio B.A."/>
            <person name="Baba T."/>
            <person name="Sakata K."/>
            <person name="Nagamura Y."/>
            <person name="Aoki H."/>
            <person name="Arikawa K."/>
            <person name="Arita K."/>
            <person name="Bito T."/>
            <person name="Chiden Y."/>
            <person name="Fujitsuka N."/>
            <person name="Fukunaka R."/>
            <person name="Hamada M."/>
            <person name="Harada C."/>
            <person name="Hayashi A."/>
            <person name="Hijishita S."/>
            <person name="Honda M."/>
            <person name="Hosokawa S."/>
            <person name="Ichikawa Y."/>
            <person name="Idonuma A."/>
            <person name="Iijima M."/>
            <person name="Ikeda M."/>
            <person name="Ikeno M."/>
            <person name="Ito K."/>
            <person name="Ito S."/>
            <person name="Ito T."/>
            <person name="Ito Y."/>
            <person name="Ito Y."/>
            <person name="Iwabuchi A."/>
            <person name="Kamiya K."/>
            <person name="Karasawa W."/>
            <person name="Kurita K."/>
            <person name="Katagiri S."/>
            <person name="Kikuta A."/>
            <person name="Kobayashi H."/>
            <person name="Kobayashi N."/>
            <person name="Machita K."/>
            <person name="Maehara T."/>
            <person name="Masukawa M."/>
            <person name="Mizubayashi T."/>
            <person name="Mukai Y."/>
            <person name="Nagasaki H."/>
            <person name="Nagata Y."/>
            <person name="Naito S."/>
            <person name="Nakashima M."/>
            <person name="Nakama Y."/>
            <person name="Nakamichi Y."/>
            <person name="Nakamura M."/>
            <person name="Meguro A."/>
            <person name="Negishi M."/>
            <person name="Ohta I."/>
            <person name="Ohta T."/>
            <person name="Okamoto M."/>
            <person name="Ono N."/>
            <person name="Saji S."/>
            <person name="Sakaguchi M."/>
            <person name="Sakai K."/>
            <person name="Shibata M."/>
            <person name="Shimokawa T."/>
            <person name="Song J."/>
            <person name="Takazaki Y."/>
            <person name="Terasawa K."/>
            <person name="Tsugane M."/>
            <person name="Tsuji K."/>
            <person name="Ueda S."/>
            <person name="Waki K."/>
            <person name="Yamagata H."/>
            <person name="Yamamoto M."/>
            <person name="Yamamoto S."/>
            <person name="Yamane H."/>
            <person name="Yoshiki S."/>
            <person name="Yoshihara R."/>
            <person name="Yukawa K."/>
            <person name="Zhong H."/>
            <person name="Yano M."/>
            <person name="Yuan Q."/>
            <person name="Ouyang S."/>
            <person name="Liu J."/>
            <person name="Jones K.M."/>
            <person name="Gansberger K."/>
            <person name="Moffat K."/>
            <person name="Hill J."/>
            <person name="Bera J."/>
            <person name="Fadrosh D."/>
            <person name="Jin S."/>
            <person name="Johri S."/>
            <person name="Kim M."/>
            <person name="Overton L."/>
            <person name="Reardon M."/>
            <person name="Tsitrin T."/>
            <person name="Vuong H."/>
            <person name="Weaver B."/>
            <person name="Ciecko A."/>
            <person name="Tallon L."/>
            <person name="Jackson J."/>
            <person name="Pai G."/>
            <person name="Aken S.V."/>
            <person name="Utterback T."/>
            <person name="Reidmuller S."/>
            <person name="Feldblyum T."/>
            <person name="Hsiao J."/>
            <person name="Zismann V."/>
            <person name="Iobst S."/>
            <person name="de Vazeille A.R."/>
            <person name="Buell C.R."/>
            <person name="Ying K."/>
            <person name="Li Y."/>
            <person name="Lu T."/>
            <person name="Huang Y."/>
            <person name="Zhao Q."/>
            <person name="Feng Q."/>
            <person name="Zhang L."/>
            <person name="Zhu J."/>
            <person name="Weng Q."/>
            <person name="Mu J."/>
            <person name="Lu Y."/>
            <person name="Fan D."/>
            <person name="Liu Y."/>
            <person name="Guan J."/>
            <person name="Zhang Y."/>
            <person name="Yu S."/>
            <person name="Liu X."/>
            <person name="Zhang Y."/>
            <person name="Hong G."/>
            <person name="Han B."/>
            <person name="Choisne N."/>
            <person name="Demange N."/>
            <person name="Orjeda G."/>
            <person name="Samain S."/>
            <person name="Cattolico L."/>
            <person name="Pelletier E."/>
            <person name="Couloux A."/>
            <person name="Segurens B."/>
            <person name="Wincker P."/>
            <person name="D'Hont A."/>
            <person name="Scarpelli C."/>
            <person name="Weissenbach J."/>
            <person name="Salanoubat M."/>
            <person name="Quetier F."/>
            <person name="Yu Y."/>
            <person name="Kim H.R."/>
            <person name="Rambo T."/>
            <person name="Currie J."/>
            <person name="Collura K."/>
            <person name="Luo M."/>
            <person name="Yang T."/>
            <person name="Ammiraju J.S.S."/>
            <person name="Engler F."/>
            <person name="Soderlund C."/>
            <person name="Wing R.A."/>
            <person name="Palmer L.E."/>
            <person name="de la Bastide M."/>
            <person name="Spiegel L."/>
            <person name="Nascimento L."/>
            <person name="Zutavern T."/>
            <person name="O'Shaughnessy A."/>
            <person name="Dike S."/>
            <person name="Dedhia N."/>
            <person name="Preston R."/>
            <person name="Balija V."/>
            <person name="McCombie W.R."/>
            <person name="Chow T."/>
            <person name="Chen H."/>
            <person name="Chung M."/>
            <person name="Chen C."/>
            <person name="Shaw J."/>
            <person name="Wu H."/>
            <person name="Hsiao K."/>
            <person name="Chao Y."/>
            <person name="Chu M."/>
            <person name="Cheng C."/>
            <person name="Hour A."/>
            <person name="Lee P."/>
            <person name="Lin S."/>
            <person name="Lin Y."/>
            <person name="Liou J."/>
            <person name="Liu S."/>
            <person name="Hsing Y."/>
            <person name="Raghuvanshi S."/>
            <person name="Mohanty A."/>
            <person name="Bharti A.K."/>
            <person name="Gaur A."/>
            <person name="Gupta V."/>
            <person name="Kumar D."/>
            <person name="Ravi V."/>
            <person name="Vij S."/>
            <person name="Kapur A."/>
            <person name="Khurana P."/>
            <person name="Khurana P."/>
            <person name="Khurana J.P."/>
            <person name="Tyagi A.K."/>
            <person name="Gaikwad K."/>
            <person name="Singh A."/>
            <person name="Dalal V."/>
            <person name="Srivastava S."/>
            <person name="Dixit A."/>
            <person name="Pal A.K."/>
            <person name="Ghazi I.A."/>
            <person name="Yadav M."/>
            <person name="Pandit A."/>
            <person name="Bhargava A."/>
            <person name="Sureshbabu K."/>
            <person name="Batra K."/>
            <person name="Sharma T.R."/>
            <person name="Mohapatra T."/>
            <person name="Singh N.K."/>
            <person name="Messing J."/>
            <person name="Nelson A.B."/>
            <person name="Fuks G."/>
            <person name="Kavchok S."/>
            <person name="Keizer G."/>
            <person name="Linton E."/>
            <person name="Llaca V."/>
            <person name="Song R."/>
            <person name="Tanyolac B."/>
            <person name="Young S."/>
            <person name="Ho-Il K."/>
            <person name="Hahn J.H."/>
            <person name="Sangsakoo G."/>
            <person name="Vanavichit A."/>
            <person name="de Mattos Luiz.A.T."/>
            <person name="Zimmer P.D."/>
            <person name="Malone G."/>
            <person name="Dellagostin O."/>
            <person name="de Oliveira A.C."/>
            <person name="Bevan M."/>
            <person name="Bancroft I."/>
            <person name="Minx P."/>
            <person name="Cordum H."/>
            <person name="Wilson R."/>
            <person name="Cheng Z."/>
            <person name="Jin W."/>
            <person name="Jiang J."/>
            <person name="Leong S.A."/>
            <person name="Iwama H."/>
            <person name="Gojobori T."/>
            <person name="Itoh T."/>
            <person name="Niimura Y."/>
            <person name="Fujii Y."/>
            <person name="Habara T."/>
            <person name="Sakai H."/>
            <person name="Sato Y."/>
            <person name="Wilson G."/>
            <person name="Kumar K."/>
            <person name="McCouch S."/>
            <person name="Juretic N."/>
            <person name="Hoen D."/>
            <person name="Wright S."/>
            <person name="Bruskiewich R."/>
            <person name="Bureau T."/>
            <person name="Miyao A."/>
            <person name="Hirochika H."/>
            <person name="Nishikawa T."/>
            <person name="Kadowaki K."/>
            <person name="Sugiura M."/>
            <person name="Burr B."/>
            <person name="Sasaki T."/>
        </authorList>
    </citation>
    <scope>NUCLEOTIDE SEQUENCE [LARGE SCALE GENOMIC DNA]</scope>
    <source>
        <strain evidence="15">cv. Nipponbare</strain>
    </source>
</reference>
<dbReference type="Pfam" id="PF06507">
    <property type="entry name" value="ARF_AD"/>
    <property type="match status" value="1"/>
</dbReference>
<dbReference type="Pfam" id="PF02362">
    <property type="entry name" value="B3"/>
    <property type="match status" value="1"/>
</dbReference>
<keyword evidence="4 9" id="KW-0805">Transcription regulation</keyword>
<feature type="compositionally biased region" description="Polar residues" evidence="10">
    <location>
        <begin position="394"/>
        <end position="423"/>
    </location>
</feature>
<sequence>MEMAANPGGSGTCSDALFRELWHACAGPLVTVPKRGERVYYFPQGHMEQLEASTNQQLDQYLPMFNLPSKILCSVVNVELRAEADSDEVYAQIMLQPEADQSELTSLDPELQDLEKCTAHSFCKTLTASDTSTHGGFSVLRRHAEECLPQLDMSQNPPCQELVAKDLHGTEWHFRHIFRGQPRRHLLTTGWSVFVSSKRLVAGDAFIFLRGESGELRVGVRRLMRQVNNMPSSVISSHSMHLGVLATASHAISTGTLFSVFYKPRTSRSEFVVSVNKYLEAKKQNLSVGMRFKMRFEGDEAPERRFSGTIIGIGSVPAMSKSPWADSDWKSLKVQWDEPSAIVRPDRVSPWELEPLDASNPQPPQPPLRNKRARPPASPSVVAELPPSFDVDSDQISQPSNGNKSDAPGTSSERSPLESQSRQVRSCTKVIMQGMAVGRAVDLTKLNGYGDLRSKLEEMFDIQGDLCPTLKRWQVVYTDDEDDMMLVGDDPWEKFQCFFITASCAEDATPFCLELWWYLNCKCQEVPKTGKTAWKRHSGKCMPFQIVLCFGRSLGVLVWCPDLGDSVGGGAERRRTGGVERRRREPVTRRRGGKERRRPSWRALAANRRRGEAANQRRGEAATQRGGSDPAGGLRRRGEAAKRRHGEAANRWREEAVRRGGDPSERWRTGGVERRRREPATRRTGSSGVGFFHASSSSLIAGANGGSDGGGGARTLSWGTWWRRLGRLAPTVALGWCGRWSTREEGIIDVGKRIHVGPPFGEGNRRRSTLVLPHVRSAPFHAVVPGAVGGQRRQIVAAAVAEADGNENGNKHFTCHRENANYGLKSASENKIELLRGAHSWADSNLIEDVLASVNNDVGEASALLKAMASPCFPIREDGLPDQLSSEINKTHGLPSGNGTAENNLVNDSQLLPLPMNMSSVPIEPEVEELDDDYFNHRKDALKIMRAATKHSQAASNAFLRGDHAAAKELSLRAQEERSAAEELNKKAAKEIFRLRNSNNSIWKLDMHGLHASEAVEVLERHLHRIEFQPPGNNAASSDEVARSEPRVSGPSIEPGPGKVVFVRPIQAILEVITGIGKHSKGQASLPVAVRGFLIENGYRFDELRPGHKLLTSQPEVKNHKGIKGHSPSNLGFRRSGLQLKVTAIFGWIKGDTRTRELNPSAESYTLTGSASEADTKPREVSVAVVSSIMDIPSADWDACAVDSVDPDNFNPFLTHAFLSSLEESGSAVKETGWLPLHVVARDENETVVGVVPLYLKSHSRGEFVFDQSWAEAYYSYGLEYYPKLQSCVPFTPVTGQRILVRDTPYRDQVFEALVKELKSLTTKLKVSSLHITFPSEGEFSKLKDSEFLQRIGMQYHWRNRDYRSFDEFLMDLKQPKRKNIRQERKKIPAQNLKMKRLRGDEIKDYFLCAFSWGRPYLTREFFHRLGEKMGDKVMLIVAEHDDKHVAGALNLIGGDTLFGRLWGCLPDAYFPNLHFEACYYQNIHTTQAIEAAIELNLSKVEAGAQGEHKIQRGYLPVTTYSCHYFLDPGFGAAIGNYLVHETAQVRSCHRRKERARKKLSECHIDISAKIPTKKDIRYCLIMLFVQGYKDWFFLPPLINQRPRRTKLQCRKLSQTRKSFASCSLPLHLDCTGCFIRQAHHRLRKQPFDHLCSSSPRHRMAYTSRMNLKRKGK</sequence>
<evidence type="ECO:0000259" key="13">
    <source>
        <dbReference type="PROSITE" id="PS51745"/>
    </source>
</evidence>
<protein>
    <recommendedName>
        <fullName evidence="9">Auxin response factor</fullName>
    </recommendedName>
</protein>
<comment type="similarity">
    <text evidence="3 9">Belongs to the ARF family.</text>
</comment>
<keyword evidence="7 9" id="KW-0539">Nucleus</keyword>
<evidence type="ECO:0000256" key="6">
    <source>
        <dbReference type="ARBA" id="ARBA00023163"/>
    </source>
</evidence>
<dbReference type="SMART" id="SM00463">
    <property type="entry name" value="SMR"/>
    <property type="match status" value="1"/>
</dbReference>
<feature type="region of interest" description="Disordered" evidence="10">
    <location>
        <begin position="352"/>
        <end position="423"/>
    </location>
</feature>
<gene>
    <name evidence="14" type="primary">P0076O17.10</name>
</gene>
<name>Q7XRI2_ORYSJ</name>
<evidence type="ECO:0000259" key="12">
    <source>
        <dbReference type="PROSITE" id="PS50863"/>
    </source>
</evidence>
<evidence type="ECO:0000256" key="3">
    <source>
        <dbReference type="ARBA" id="ARBA00007853"/>
    </source>
</evidence>
<dbReference type="PROSITE" id="PS51745">
    <property type="entry name" value="PB1"/>
    <property type="match status" value="1"/>
</dbReference>
<dbReference type="SUPFAM" id="SSF160443">
    <property type="entry name" value="SMR domain-like"/>
    <property type="match status" value="1"/>
</dbReference>
<reference evidence="15" key="2">
    <citation type="journal article" date="2008" name="Nucleic Acids Res.">
        <title>The rice annotation project database (RAP-DB): 2008 update.</title>
        <authorList>
            <consortium name="The rice annotation project (RAP)"/>
        </authorList>
    </citation>
    <scope>GENOME REANNOTATION</scope>
    <source>
        <strain evidence="15">cv. Nipponbare</strain>
    </source>
</reference>
<dbReference type="SUPFAM" id="SSF55729">
    <property type="entry name" value="Acyl-CoA N-acyltransferases (Nat)"/>
    <property type="match status" value="1"/>
</dbReference>
<dbReference type="InterPro" id="IPR013899">
    <property type="entry name" value="DUF1771"/>
</dbReference>
<dbReference type="Proteomes" id="UP000000763">
    <property type="component" value="Chromosome 4"/>
</dbReference>
<comment type="function">
    <text evidence="1 9">Auxin response factors (ARFs) are transcriptional factors that bind specifically to the DNA sequence 5'-TGTCTC-3' found in the auxin-responsive promoter elements (AuxREs).</text>
</comment>
<dbReference type="GO" id="GO:0003677">
    <property type="term" value="F:DNA binding"/>
    <property type="evidence" value="ECO:0007669"/>
    <property type="project" value="UniProtKB-KW"/>
</dbReference>
<dbReference type="InterPro" id="IPR015300">
    <property type="entry name" value="DNA-bd_pseudobarrel_sf"/>
</dbReference>
<dbReference type="PANTHER" id="PTHR31384">
    <property type="entry name" value="AUXIN RESPONSE FACTOR 4-RELATED"/>
    <property type="match status" value="1"/>
</dbReference>
<dbReference type="InterPro" id="IPR003340">
    <property type="entry name" value="B3_DNA-bd"/>
</dbReference>
<dbReference type="InterPro" id="IPR036063">
    <property type="entry name" value="Smr_dom_sf"/>
</dbReference>
<evidence type="ECO:0000256" key="5">
    <source>
        <dbReference type="ARBA" id="ARBA00023125"/>
    </source>
</evidence>
<feature type="region of interest" description="Disordered" evidence="10">
    <location>
        <begin position="1029"/>
        <end position="1053"/>
    </location>
</feature>
<feature type="domain" description="PB1" evidence="13">
    <location>
        <begin position="425"/>
        <end position="507"/>
    </location>
</feature>
<dbReference type="PROSITE" id="PS50828">
    <property type="entry name" value="SMR"/>
    <property type="match status" value="1"/>
</dbReference>
<evidence type="ECO:0000256" key="2">
    <source>
        <dbReference type="ARBA" id="ARBA00004123"/>
    </source>
</evidence>
<dbReference type="Gene3D" id="3.10.20.90">
    <property type="entry name" value="Phosphatidylinositol 3-kinase Catalytic Subunit, Chain A, domain 1"/>
    <property type="match status" value="1"/>
</dbReference>
<dbReference type="InterPro" id="IPR016181">
    <property type="entry name" value="Acyl_CoA_acyltransferase"/>
</dbReference>
<dbReference type="InterPro" id="IPR002625">
    <property type="entry name" value="Smr_dom"/>
</dbReference>
<dbReference type="GO" id="GO:0009734">
    <property type="term" value="P:auxin-activated signaling pathway"/>
    <property type="evidence" value="ECO:0007669"/>
    <property type="project" value="UniProtKB-KW"/>
</dbReference>
<evidence type="ECO:0000259" key="11">
    <source>
        <dbReference type="PROSITE" id="PS50828"/>
    </source>
</evidence>
<feature type="compositionally biased region" description="Basic and acidic residues" evidence="10">
    <location>
        <begin position="636"/>
        <end position="681"/>
    </location>
</feature>
<dbReference type="GO" id="GO:0005634">
    <property type="term" value="C:nucleus"/>
    <property type="evidence" value="ECO:0007669"/>
    <property type="project" value="UniProtKB-SubCell"/>
</dbReference>
<evidence type="ECO:0000256" key="4">
    <source>
        <dbReference type="ARBA" id="ARBA00023015"/>
    </source>
</evidence>
<proteinExistence type="inferred from homology"/>
<dbReference type="PANTHER" id="PTHR31384:SF146">
    <property type="entry name" value="AUXIN RESPONSE FACTOR 9"/>
    <property type="match status" value="1"/>
</dbReference>
<dbReference type="InterPro" id="IPR044835">
    <property type="entry name" value="ARF_plant"/>
</dbReference>
<accession>Q7XRI2</accession>
<dbReference type="InterPro" id="IPR007434">
    <property type="entry name" value="FemAB-like"/>
</dbReference>
<comment type="subcellular location">
    <subcellularLocation>
        <location evidence="2 9">Nucleus</location>
    </subcellularLocation>
</comment>
<feature type="compositionally biased region" description="Basic residues" evidence="10">
    <location>
        <begin position="589"/>
        <end position="600"/>
    </location>
</feature>
<evidence type="ECO:0000313" key="14">
    <source>
        <dbReference type="EMBL" id="CAE02512.1"/>
    </source>
</evidence>
<dbReference type="Pfam" id="PF02309">
    <property type="entry name" value="AUX_IAA"/>
    <property type="match status" value="1"/>
</dbReference>
<dbReference type="Gene3D" id="2.30.30.1040">
    <property type="match status" value="1"/>
</dbReference>
<evidence type="ECO:0000256" key="7">
    <source>
        <dbReference type="ARBA" id="ARBA00023242"/>
    </source>
</evidence>
<keyword evidence="5 9" id="KW-0238">DNA-binding</keyword>
<dbReference type="Pfam" id="PF08590">
    <property type="entry name" value="DUF1771"/>
    <property type="match status" value="1"/>
</dbReference>
<dbReference type="Gene3D" id="3.40.630.30">
    <property type="match status" value="1"/>
</dbReference>
<dbReference type="EMBL" id="BX548156">
    <property type="protein sequence ID" value="CAE02512.1"/>
    <property type="molecule type" value="Genomic_DNA"/>
</dbReference>
<dbReference type="InterPro" id="IPR033389">
    <property type="entry name" value="AUX/IAA_dom"/>
</dbReference>
<dbReference type="Gene3D" id="3.30.1370.110">
    <property type="match status" value="1"/>
</dbReference>
<dbReference type="CDD" id="cd10017">
    <property type="entry name" value="B3_DNA"/>
    <property type="match status" value="1"/>
</dbReference>
<feature type="domain" description="TF-B3" evidence="12">
    <location>
        <begin position="122"/>
        <end position="224"/>
    </location>
</feature>
<evidence type="ECO:0000256" key="10">
    <source>
        <dbReference type="SAM" id="MobiDB-lite"/>
    </source>
</evidence>
<dbReference type="SUPFAM" id="SSF54277">
    <property type="entry name" value="CAD &amp; PB1 domains"/>
    <property type="match status" value="1"/>
</dbReference>
<dbReference type="PROSITE" id="PS50863">
    <property type="entry name" value="B3"/>
    <property type="match status" value="1"/>
</dbReference>
<evidence type="ECO:0000256" key="8">
    <source>
        <dbReference type="ARBA" id="ARBA00023294"/>
    </source>
</evidence>
<evidence type="ECO:0000256" key="1">
    <source>
        <dbReference type="ARBA" id="ARBA00003182"/>
    </source>
</evidence>
<dbReference type="FunFam" id="2.40.330.10:FF:000001">
    <property type="entry name" value="Auxin response factor"/>
    <property type="match status" value="1"/>
</dbReference>
<dbReference type="SUPFAM" id="SSF101936">
    <property type="entry name" value="DNA-binding pseudobarrel domain"/>
    <property type="match status" value="1"/>
</dbReference>
<evidence type="ECO:0000313" key="15">
    <source>
        <dbReference type="Proteomes" id="UP000000763"/>
    </source>
</evidence>
<dbReference type="GO" id="GO:0006355">
    <property type="term" value="P:regulation of DNA-templated transcription"/>
    <property type="evidence" value="ECO:0007669"/>
    <property type="project" value="InterPro"/>
</dbReference>
<dbReference type="InterPro" id="IPR053793">
    <property type="entry name" value="PB1-like"/>
</dbReference>
<feature type="compositionally biased region" description="Basic and acidic residues" evidence="10">
    <location>
        <begin position="609"/>
        <end position="620"/>
    </location>
</feature>
<dbReference type="Gene3D" id="2.40.330.10">
    <property type="entry name" value="DNA-binding pseudobarrel domain"/>
    <property type="match status" value="1"/>
</dbReference>
<keyword evidence="8 9" id="KW-0927">Auxin signaling pathway</keyword>
<evidence type="ECO:0000256" key="9">
    <source>
        <dbReference type="RuleBase" id="RU004561"/>
    </source>
</evidence>
<dbReference type="SMART" id="SM01162">
    <property type="entry name" value="DUF1771"/>
    <property type="match status" value="1"/>
</dbReference>
<feature type="region of interest" description="Disordered" evidence="10">
    <location>
        <begin position="568"/>
        <end position="691"/>
    </location>
</feature>
<dbReference type="SMART" id="SM01019">
    <property type="entry name" value="B3"/>
    <property type="match status" value="1"/>
</dbReference>
<organism evidence="14 15">
    <name type="scientific">Oryza sativa subsp. japonica</name>
    <name type="common">Rice</name>
    <dbReference type="NCBI Taxonomy" id="39947"/>
    <lineage>
        <taxon>Eukaryota</taxon>
        <taxon>Viridiplantae</taxon>
        <taxon>Streptophyta</taxon>
        <taxon>Embryophyta</taxon>
        <taxon>Tracheophyta</taxon>
        <taxon>Spermatophyta</taxon>
        <taxon>Magnoliopsida</taxon>
        <taxon>Liliopsida</taxon>
        <taxon>Poales</taxon>
        <taxon>Poaceae</taxon>
        <taxon>BOP clade</taxon>
        <taxon>Oryzoideae</taxon>
        <taxon>Oryzeae</taxon>
        <taxon>Oryzinae</taxon>
        <taxon>Oryza</taxon>
        <taxon>Oryza sativa</taxon>
    </lineage>
</organism>